<proteinExistence type="predicted"/>
<dbReference type="PANTHER" id="PTHR30097">
    <property type="entry name" value="CATION EFFLUX SYSTEM PROTEIN CUSB"/>
    <property type="match status" value="1"/>
</dbReference>
<gene>
    <name evidence="4" type="ORF">ETAA1_06400</name>
</gene>
<keyword evidence="3" id="KW-0732">Signal</keyword>
<dbReference type="GO" id="GO:0060003">
    <property type="term" value="P:copper ion export"/>
    <property type="evidence" value="ECO:0007669"/>
    <property type="project" value="TreeGrafter"/>
</dbReference>
<feature type="signal peptide" evidence="3">
    <location>
        <begin position="1"/>
        <end position="25"/>
    </location>
</feature>
<dbReference type="GO" id="GO:0030313">
    <property type="term" value="C:cell envelope"/>
    <property type="evidence" value="ECO:0007669"/>
    <property type="project" value="TreeGrafter"/>
</dbReference>
<keyword evidence="1" id="KW-0813">Transport</keyword>
<keyword evidence="5" id="KW-1185">Reference proteome</keyword>
<evidence type="ECO:0000313" key="5">
    <source>
        <dbReference type="Proteomes" id="UP000319576"/>
    </source>
</evidence>
<organism evidence="4 5">
    <name type="scientific">Urbifossiella limnaea</name>
    <dbReference type="NCBI Taxonomy" id="2528023"/>
    <lineage>
        <taxon>Bacteria</taxon>
        <taxon>Pseudomonadati</taxon>
        <taxon>Planctomycetota</taxon>
        <taxon>Planctomycetia</taxon>
        <taxon>Gemmatales</taxon>
        <taxon>Gemmataceae</taxon>
        <taxon>Urbifossiella</taxon>
    </lineage>
</organism>
<accession>A0A517XML3</accession>
<name>A0A517XML3_9BACT</name>
<dbReference type="RefSeq" id="WP_145234242.1">
    <property type="nucleotide sequence ID" value="NZ_CP036273.1"/>
</dbReference>
<evidence type="ECO:0000313" key="4">
    <source>
        <dbReference type="EMBL" id="QDU18744.1"/>
    </source>
</evidence>
<dbReference type="Gene3D" id="2.40.50.100">
    <property type="match status" value="1"/>
</dbReference>
<dbReference type="Proteomes" id="UP000319576">
    <property type="component" value="Chromosome"/>
</dbReference>
<dbReference type="PANTHER" id="PTHR30097:SF4">
    <property type="entry name" value="SLR6042 PROTEIN"/>
    <property type="match status" value="1"/>
</dbReference>
<dbReference type="KEGG" id="uli:ETAA1_06400"/>
<evidence type="ECO:0000256" key="2">
    <source>
        <dbReference type="SAM" id="MobiDB-lite"/>
    </source>
</evidence>
<dbReference type="OrthoDB" id="235102at2"/>
<feature type="region of interest" description="Disordered" evidence="2">
    <location>
        <begin position="420"/>
        <end position="442"/>
    </location>
</feature>
<evidence type="ECO:0000256" key="1">
    <source>
        <dbReference type="ARBA" id="ARBA00022448"/>
    </source>
</evidence>
<dbReference type="AlphaFoldDB" id="A0A517XML3"/>
<dbReference type="EMBL" id="CP036273">
    <property type="protein sequence ID" value="QDU18744.1"/>
    <property type="molecule type" value="Genomic_DNA"/>
</dbReference>
<dbReference type="Gene3D" id="2.40.30.170">
    <property type="match status" value="1"/>
</dbReference>
<sequence precursor="true">MSALSFRGVARALVAAVVLGGAAAAAVHTRERWQPLLFPVAAAPADDHAAAPAAATGRVVLSEQAQKNLGLTTAPLTPTTFWKTATLPGMVVDRPGVTDRGVIAPATGVVAKVHKAAGEAVRPGEVLFTLKLLSESIHLTQTELFKAAQDAELAKAQRATLASSGVAPPARLTEIDNQLTRLAAAARAYRADLLNRGLTPEQIDAAAAGTFATEMRVTAPSRAHDATGVELEVQEIRGELGRLVQSGETLCLLSDHRLLAVEGRAFPDEAPLIDRAARGGWPVEVDFGDEGWPSHGQTFRVEYVAATIDPESRTFRFRFPLDNQARGDGKDEWRFRPGQRVRVLVRVEKLDDVFALPADAVVREGAEAYVFRRNGDSFDRKPVHVVYQDRRHAVLANDGSVSPGAQVAQSGAAQLNRMAKAGTGAAPPGYHVHADGSVHANH</sequence>
<dbReference type="Gene3D" id="2.40.420.20">
    <property type="match status" value="1"/>
</dbReference>
<feature type="chain" id="PRO_5022078732" evidence="3">
    <location>
        <begin position="26"/>
        <end position="442"/>
    </location>
</feature>
<dbReference type="InterPro" id="IPR051909">
    <property type="entry name" value="MFP_Cation_Efflux"/>
</dbReference>
<dbReference type="GO" id="GO:0015679">
    <property type="term" value="P:plasma membrane copper ion transport"/>
    <property type="evidence" value="ECO:0007669"/>
    <property type="project" value="TreeGrafter"/>
</dbReference>
<reference evidence="4 5" key="1">
    <citation type="submission" date="2019-02" db="EMBL/GenBank/DDBJ databases">
        <title>Deep-cultivation of Planctomycetes and their phenomic and genomic characterization uncovers novel biology.</title>
        <authorList>
            <person name="Wiegand S."/>
            <person name="Jogler M."/>
            <person name="Boedeker C."/>
            <person name="Pinto D."/>
            <person name="Vollmers J."/>
            <person name="Rivas-Marin E."/>
            <person name="Kohn T."/>
            <person name="Peeters S.H."/>
            <person name="Heuer A."/>
            <person name="Rast P."/>
            <person name="Oberbeckmann S."/>
            <person name="Bunk B."/>
            <person name="Jeske O."/>
            <person name="Meyerdierks A."/>
            <person name="Storesund J.E."/>
            <person name="Kallscheuer N."/>
            <person name="Luecker S."/>
            <person name="Lage O.M."/>
            <person name="Pohl T."/>
            <person name="Merkel B.J."/>
            <person name="Hornburger P."/>
            <person name="Mueller R.-W."/>
            <person name="Bruemmer F."/>
            <person name="Labrenz M."/>
            <person name="Spormann A.M."/>
            <person name="Op den Camp H."/>
            <person name="Overmann J."/>
            <person name="Amann R."/>
            <person name="Jetten M.S.M."/>
            <person name="Mascher T."/>
            <person name="Medema M.H."/>
            <person name="Devos D.P."/>
            <person name="Kaster A.-K."/>
            <person name="Ovreas L."/>
            <person name="Rohde M."/>
            <person name="Galperin M.Y."/>
            <person name="Jogler C."/>
        </authorList>
    </citation>
    <scope>NUCLEOTIDE SEQUENCE [LARGE SCALE GENOMIC DNA]</scope>
    <source>
        <strain evidence="4 5">ETA_A1</strain>
    </source>
</reference>
<evidence type="ECO:0000256" key="3">
    <source>
        <dbReference type="SAM" id="SignalP"/>
    </source>
</evidence>
<protein>
    <submittedName>
        <fullName evidence="4">HlyD family secretion protein</fullName>
    </submittedName>
</protein>
<dbReference type="Gene3D" id="1.10.287.470">
    <property type="entry name" value="Helix hairpin bin"/>
    <property type="match status" value="1"/>
</dbReference>